<evidence type="ECO:0000256" key="3">
    <source>
        <dbReference type="ARBA" id="ARBA00022598"/>
    </source>
</evidence>
<evidence type="ECO:0000256" key="1">
    <source>
        <dbReference type="ARBA" id="ARBA00008226"/>
    </source>
</evidence>
<dbReference type="SUPFAM" id="SSF55681">
    <property type="entry name" value="Class II aaRS and biotin synthetases"/>
    <property type="match status" value="1"/>
</dbReference>
<dbReference type="Gene3D" id="3.30.930.10">
    <property type="entry name" value="Bira Bifunctional Protein, Domain 2"/>
    <property type="match status" value="1"/>
</dbReference>
<dbReference type="InterPro" id="IPR012340">
    <property type="entry name" value="NA-bd_OB-fold"/>
</dbReference>
<evidence type="ECO:0000313" key="9">
    <source>
        <dbReference type="EMBL" id="VFU15797.1"/>
    </source>
</evidence>
<dbReference type="InterPro" id="IPR004522">
    <property type="entry name" value="Asn-tRNA-ligase"/>
</dbReference>
<dbReference type="NCBIfam" id="NF003037">
    <property type="entry name" value="PRK03932.1"/>
    <property type="match status" value="1"/>
</dbReference>
<keyword evidence="3 9" id="KW-0436">Ligase</keyword>
<dbReference type="CDD" id="cd04100">
    <property type="entry name" value="Asp_Lys_Asn_RS_N"/>
    <property type="match status" value="1"/>
</dbReference>
<comment type="similarity">
    <text evidence="1">Belongs to the class-II aminoacyl-tRNA synthetase family.</text>
</comment>
<gene>
    <name evidence="9" type="primary">asnS</name>
    <name evidence="9" type="ORF">SCFA_450035</name>
</gene>
<dbReference type="Gene3D" id="2.40.50.140">
    <property type="entry name" value="Nucleic acid-binding proteins"/>
    <property type="match status" value="1"/>
</dbReference>
<dbReference type="InterPro" id="IPR045864">
    <property type="entry name" value="aa-tRNA-synth_II/BPL/LPL"/>
</dbReference>
<dbReference type="HAMAP" id="MF_00534">
    <property type="entry name" value="Asn_tRNA_synth"/>
    <property type="match status" value="1"/>
</dbReference>
<dbReference type="InterPro" id="IPR004364">
    <property type="entry name" value="Aa-tRNA-synt_II"/>
</dbReference>
<dbReference type="GO" id="GO:0003676">
    <property type="term" value="F:nucleic acid binding"/>
    <property type="evidence" value="ECO:0007669"/>
    <property type="project" value="InterPro"/>
</dbReference>
<evidence type="ECO:0000259" key="8">
    <source>
        <dbReference type="PROSITE" id="PS50862"/>
    </source>
</evidence>
<proteinExistence type="inferred from homology"/>
<dbReference type="InterPro" id="IPR002312">
    <property type="entry name" value="Asp/Asn-tRNA-synth_IIb"/>
</dbReference>
<dbReference type="GO" id="GO:0006421">
    <property type="term" value="P:asparaginyl-tRNA aminoacylation"/>
    <property type="evidence" value="ECO:0007669"/>
    <property type="project" value="InterPro"/>
</dbReference>
<dbReference type="Pfam" id="PF01336">
    <property type="entry name" value="tRNA_anti-codon"/>
    <property type="match status" value="1"/>
</dbReference>
<dbReference type="CDD" id="cd00776">
    <property type="entry name" value="AsxRS_core"/>
    <property type="match status" value="1"/>
</dbReference>
<dbReference type="GO" id="GO:0005524">
    <property type="term" value="F:ATP binding"/>
    <property type="evidence" value="ECO:0007669"/>
    <property type="project" value="UniProtKB-KW"/>
</dbReference>
<evidence type="ECO:0000256" key="5">
    <source>
        <dbReference type="ARBA" id="ARBA00022840"/>
    </source>
</evidence>
<organism evidence="9">
    <name type="scientific">anaerobic digester metagenome</name>
    <dbReference type="NCBI Taxonomy" id="1263854"/>
    <lineage>
        <taxon>unclassified sequences</taxon>
        <taxon>metagenomes</taxon>
        <taxon>ecological metagenomes</taxon>
    </lineage>
</organism>
<name>A0A485M1E5_9ZZZZ</name>
<keyword evidence="4" id="KW-0547">Nucleotide-binding</keyword>
<keyword evidence="5" id="KW-0067">ATP-binding</keyword>
<keyword evidence="7" id="KW-0030">Aminoacyl-tRNA synthetase</keyword>
<reference evidence="9" key="1">
    <citation type="submission" date="2019-03" db="EMBL/GenBank/DDBJ databases">
        <authorList>
            <person name="Hao L."/>
        </authorList>
    </citation>
    <scope>NUCLEOTIDE SEQUENCE</scope>
</reference>
<dbReference type="NCBIfam" id="TIGR00457">
    <property type="entry name" value="asnS"/>
    <property type="match status" value="1"/>
</dbReference>
<evidence type="ECO:0000256" key="7">
    <source>
        <dbReference type="ARBA" id="ARBA00023146"/>
    </source>
</evidence>
<dbReference type="SUPFAM" id="SSF50249">
    <property type="entry name" value="Nucleic acid-binding proteins"/>
    <property type="match status" value="1"/>
</dbReference>
<dbReference type="PROSITE" id="PS50862">
    <property type="entry name" value="AA_TRNA_LIGASE_II"/>
    <property type="match status" value="1"/>
</dbReference>
<evidence type="ECO:0000256" key="2">
    <source>
        <dbReference type="ARBA" id="ARBA00012816"/>
    </source>
</evidence>
<dbReference type="PANTHER" id="PTHR22594:SF34">
    <property type="entry name" value="ASPARAGINE--TRNA LIGASE, MITOCHONDRIAL-RELATED"/>
    <property type="match status" value="1"/>
</dbReference>
<feature type="domain" description="Aminoacyl-transfer RNA synthetases class-II family profile" evidence="8">
    <location>
        <begin position="145"/>
        <end position="435"/>
    </location>
</feature>
<dbReference type="PRINTS" id="PR01042">
    <property type="entry name" value="TRNASYNTHASP"/>
</dbReference>
<dbReference type="InterPro" id="IPR004365">
    <property type="entry name" value="NA-bd_OB_tRNA"/>
</dbReference>
<dbReference type="GO" id="GO:0004816">
    <property type="term" value="F:asparagine-tRNA ligase activity"/>
    <property type="evidence" value="ECO:0007669"/>
    <property type="project" value="UniProtKB-EC"/>
</dbReference>
<sequence length="445" mass="51367">MEILQKKKLQEEDHMTECYIKDLPRHAGKEVVLKGWVSNRRSSGKVSFLLIRDGSGLCQAIAEREVLGDIYQEVKKIPLESSLEVQGTVVEESRSPGGYELHVTRVEIIHKSQEEFPIGKKEHGPDFLLNNRHLWLRSSRQIAIMRVRDTLVRHIREYFHKNDFTLIDSPIFTTTCGEDTSSLFSVDYFDLGKAFLSQTGQLYLEAAIFGLGKVYCFGPTFRAERSKTRRHLIEFWMVEAEAAFYDHDRNLALQEDFVSYIVQNTIAERAEELASLGRDIEPLKKVVPPFYRISYDEALTILKEKGSDIEWGTDLGGDDETLITSLYDKPVFIENYPRKVKAFYMKQHPDKPDYVKCADLLAPEGYGEIIGGSEREDDYDKLLQAIRENNLDPERYGWYLDLRKYGSVPHSGFGLGIERTLSWICGLKHVRETIPFPRMIYRAYP</sequence>
<protein>
    <recommendedName>
        <fullName evidence="2">asparagine--tRNA ligase</fullName>
        <ecNumber evidence="2">6.1.1.22</ecNumber>
    </recommendedName>
</protein>
<accession>A0A485M1E5</accession>
<dbReference type="PANTHER" id="PTHR22594">
    <property type="entry name" value="ASPARTYL/LYSYL-TRNA SYNTHETASE"/>
    <property type="match status" value="1"/>
</dbReference>
<dbReference type="EMBL" id="CAADRM010000109">
    <property type="protein sequence ID" value="VFU15797.1"/>
    <property type="molecule type" value="Genomic_DNA"/>
</dbReference>
<dbReference type="EC" id="6.1.1.22" evidence="2"/>
<keyword evidence="6" id="KW-0648">Protein biosynthesis</keyword>
<evidence type="ECO:0000256" key="6">
    <source>
        <dbReference type="ARBA" id="ARBA00022917"/>
    </source>
</evidence>
<dbReference type="AlphaFoldDB" id="A0A485M1E5"/>
<evidence type="ECO:0000256" key="4">
    <source>
        <dbReference type="ARBA" id="ARBA00022741"/>
    </source>
</evidence>
<dbReference type="Pfam" id="PF00152">
    <property type="entry name" value="tRNA-synt_2"/>
    <property type="match status" value="1"/>
</dbReference>
<dbReference type="InterPro" id="IPR006195">
    <property type="entry name" value="aa-tRNA-synth_II"/>
</dbReference>